<sequence length="229" mass="25166">MSNSLFSHFKLVDASTLKKEVAEGVDLMVVRELTGGDRIGKVTGSWFTGRTSGPTAVEPVTLVSNPTSDCKRNEDAMDAYKAIHIEGQCITSSGIYFGKPRGFSKNENGEEIGFNTEVYATYEIDRIARIAFETAQKRRGKLCSVDKANVLEAAGFTFSLGSLLYSLMMLKTLSGVFISVEFPMFVVGFALLCVFEFRRGVGRMGLCPRLACVCIYDEQELNCITLVGR</sequence>
<evidence type="ECO:0000313" key="12">
    <source>
        <dbReference type="Proteomes" id="UP000288805"/>
    </source>
</evidence>
<keyword evidence="5" id="KW-0460">Magnesium</keyword>
<keyword evidence="2" id="KW-0432">Leucine biosynthesis</keyword>
<evidence type="ECO:0000256" key="2">
    <source>
        <dbReference type="ARBA" id="ARBA00022430"/>
    </source>
</evidence>
<comment type="caution">
    <text evidence="11">The sequence shown here is derived from an EMBL/GenBank/DDBJ whole genome shotgun (WGS) entry which is preliminary data.</text>
</comment>
<organism evidence="11 12">
    <name type="scientific">Vitis vinifera</name>
    <name type="common">Grape</name>
    <dbReference type="NCBI Taxonomy" id="29760"/>
    <lineage>
        <taxon>Eukaryota</taxon>
        <taxon>Viridiplantae</taxon>
        <taxon>Streptophyta</taxon>
        <taxon>Embryophyta</taxon>
        <taxon>Tracheophyta</taxon>
        <taxon>Spermatophyta</taxon>
        <taxon>Magnoliopsida</taxon>
        <taxon>eudicotyledons</taxon>
        <taxon>Gunneridae</taxon>
        <taxon>Pentapetalae</taxon>
        <taxon>rosids</taxon>
        <taxon>Vitales</taxon>
        <taxon>Vitaceae</taxon>
        <taxon>Viteae</taxon>
        <taxon>Vitis</taxon>
    </lineage>
</organism>
<dbReference type="GO" id="GO:0046872">
    <property type="term" value="F:metal ion binding"/>
    <property type="evidence" value="ECO:0007669"/>
    <property type="project" value="UniProtKB-KW"/>
</dbReference>
<dbReference type="InterPro" id="IPR004429">
    <property type="entry name" value="Isopropylmalate_DH"/>
</dbReference>
<evidence type="ECO:0000256" key="8">
    <source>
        <dbReference type="ARBA" id="ARBA00023304"/>
    </source>
</evidence>
<evidence type="ECO:0000256" key="9">
    <source>
        <dbReference type="SAM" id="Phobius"/>
    </source>
</evidence>
<dbReference type="Gene3D" id="3.40.718.10">
    <property type="entry name" value="Isopropylmalate Dehydrogenase"/>
    <property type="match status" value="1"/>
</dbReference>
<accession>A0A438D4W9</accession>
<keyword evidence="9" id="KW-0472">Membrane</keyword>
<protein>
    <submittedName>
        <fullName evidence="11">3-isopropylmalate dehydrogenase 2, chloroplastic</fullName>
    </submittedName>
</protein>
<name>A0A438D4W9_VITVI</name>
<evidence type="ECO:0000313" key="11">
    <source>
        <dbReference type="EMBL" id="RVW30539.1"/>
    </source>
</evidence>
<keyword evidence="9" id="KW-0812">Transmembrane</keyword>
<dbReference type="EMBL" id="QGNW01001794">
    <property type="protein sequence ID" value="RVW30539.1"/>
    <property type="molecule type" value="Genomic_DNA"/>
</dbReference>
<feature type="transmembrane region" description="Helical" evidence="9">
    <location>
        <begin position="176"/>
        <end position="195"/>
    </location>
</feature>
<proteinExistence type="inferred from homology"/>
<dbReference type="SUPFAM" id="SSF53659">
    <property type="entry name" value="Isocitrate/Isopropylmalate dehydrogenase-like"/>
    <property type="match status" value="1"/>
</dbReference>
<evidence type="ECO:0000256" key="3">
    <source>
        <dbReference type="ARBA" id="ARBA00022605"/>
    </source>
</evidence>
<evidence type="ECO:0000256" key="6">
    <source>
        <dbReference type="ARBA" id="ARBA00023002"/>
    </source>
</evidence>
<dbReference type="AlphaFoldDB" id="A0A438D4W9"/>
<keyword evidence="7" id="KW-0520">NAD</keyword>
<dbReference type="InterPro" id="IPR024084">
    <property type="entry name" value="IsoPropMal-DH-like_dom"/>
</dbReference>
<keyword evidence="6" id="KW-0560">Oxidoreductase</keyword>
<evidence type="ECO:0000256" key="5">
    <source>
        <dbReference type="ARBA" id="ARBA00022842"/>
    </source>
</evidence>
<keyword evidence="3" id="KW-0028">Amino-acid biosynthesis</keyword>
<dbReference type="PANTHER" id="PTHR42979">
    <property type="entry name" value="3-ISOPROPYLMALATE DEHYDROGENASE"/>
    <property type="match status" value="1"/>
</dbReference>
<evidence type="ECO:0000256" key="7">
    <source>
        <dbReference type="ARBA" id="ARBA00023027"/>
    </source>
</evidence>
<reference evidence="11 12" key="1">
    <citation type="journal article" date="2018" name="PLoS Genet.">
        <title>Population sequencing reveals clonal diversity and ancestral inbreeding in the grapevine cultivar Chardonnay.</title>
        <authorList>
            <person name="Roach M.J."/>
            <person name="Johnson D.L."/>
            <person name="Bohlmann J."/>
            <person name="van Vuuren H.J."/>
            <person name="Jones S.J."/>
            <person name="Pretorius I.S."/>
            <person name="Schmidt S.A."/>
            <person name="Borneman A.R."/>
        </authorList>
    </citation>
    <scope>NUCLEOTIDE SEQUENCE [LARGE SCALE GENOMIC DNA]</scope>
    <source>
        <strain evidence="12">cv. Chardonnay</strain>
        <tissue evidence="11">Leaf</tissue>
    </source>
</reference>
<keyword evidence="8" id="KW-0100">Branched-chain amino acid biosynthesis</keyword>
<evidence type="ECO:0000259" key="10">
    <source>
        <dbReference type="Pfam" id="PF00180"/>
    </source>
</evidence>
<dbReference type="GO" id="GO:0003862">
    <property type="term" value="F:3-isopropylmalate dehydrogenase activity"/>
    <property type="evidence" value="ECO:0007669"/>
    <property type="project" value="InterPro"/>
</dbReference>
<dbReference type="GO" id="GO:0009098">
    <property type="term" value="P:L-leucine biosynthetic process"/>
    <property type="evidence" value="ECO:0007669"/>
    <property type="project" value="UniProtKB-KW"/>
</dbReference>
<comment type="similarity">
    <text evidence="1">Belongs to the isocitrate and isopropylmalate dehydrogenases family.</text>
</comment>
<keyword evidence="9" id="KW-1133">Transmembrane helix</keyword>
<evidence type="ECO:0000256" key="4">
    <source>
        <dbReference type="ARBA" id="ARBA00022723"/>
    </source>
</evidence>
<dbReference type="PANTHER" id="PTHR42979:SF1">
    <property type="entry name" value="3-ISOPROPYLMALATE DEHYDROGENASE"/>
    <property type="match status" value="1"/>
</dbReference>
<evidence type="ECO:0000256" key="1">
    <source>
        <dbReference type="ARBA" id="ARBA00007769"/>
    </source>
</evidence>
<keyword evidence="4" id="KW-0479">Metal-binding</keyword>
<dbReference type="Pfam" id="PF00180">
    <property type="entry name" value="Iso_dh"/>
    <property type="match status" value="1"/>
</dbReference>
<gene>
    <name evidence="11" type="primary">IMDH2_0</name>
    <name evidence="11" type="ORF">CK203_097799</name>
</gene>
<feature type="domain" description="Isopropylmalate dehydrogenase-like" evidence="10">
    <location>
        <begin position="10"/>
        <end position="154"/>
    </location>
</feature>
<dbReference type="Proteomes" id="UP000288805">
    <property type="component" value="Unassembled WGS sequence"/>
</dbReference>